<proteinExistence type="predicted"/>
<dbReference type="AlphaFoldDB" id="A0A7S7RLX9"/>
<sequence>MDKLFILREEINYHQAYRNIAEEKSELAMQAKKYYQDLYETYQKEQCEESNFLDGLEKQWYTRVWELYFATQLKELNFDISCPKAKGHPDLKLIHKEETIWIECTTISKGDNAVVEYEDGEIHTLNDEDYISRITSAIATKNEQINKQIDNGVIGQNDIVIIAINTGELNLAKIAQMDNSLIHKALYGIGNLSYNFKKKESFNSSRFNIESANGSKIKTNLFTTNEYENISGIIFSNWKPTEIHESIKNDFEFTHNLFARNSLENGFFKIGMEYLPFKNNGVGEFEKIGECNKFCVNT</sequence>
<accession>A0A7S7RLX9</accession>
<reference evidence="1 2" key="1">
    <citation type="submission" date="2020-05" db="EMBL/GenBank/DDBJ databases">
        <title>Sulfurimonas marisnigri, sp. nov., and Sulfurimonas baltica, sp. nov., manganese oxide reducing chemolithoautotrophs of the class Epsilonproteobacteria isolated from the pelagic redoxclines of the Black and Baltic Seas and emended description of the genus Sulfurimonas.</title>
        <authorList>
            <person name="Henkel J.V."/>
            <person name="Laudan C."/>
            <person name="Werner J."/>
            <person name="Neu T."/>
            <person name="Plewe S."/>
            <person name="Sproer C."/>
            <person name="Bunk B."/>
            <person name="Schulz-Vogt H.N."/>
        </authorList>
    </citation>
    <scope>NUCLEOTIDE SEQUENCE [LARGE SCALE GENOMIC DNA]</scope>
    <source>
        <strain evidence="1 2">GD2</strain>
    </source>
</reference>
<dbReference type="EMBL" id="CP054492">
    <property type="protein sequence ID" value="QOY50999.1"/>
    <property type="molecule type" value="Genomic_DNA"/>
</dbReference>
<name>A0A7S7RLX9_9BACT</name>
<evidence type="ECO:0000313" key="1">
    <source>
        <dbReference type="EMBL" id="QOY50999.1"/>
    </source>
</evidence>
<keyword evidence="2" id="KW-1185">Reference proteome</keyword>
<dbReference type="RefSeq" id="WP_194368115.1">
    <property type="nucleotide sequence ID" value="NZ_CP054492.1"/>
</dbReference>
<dbReference type="KEGG" id="sbal:HUE88_07550"/>
<protein>
    <submittedName>
        <fullName evidence="1">Uncharacterized protein</fullName>
    </submittedName>
</protein>
<organism evidence="1 2">
    <name type="scientific">Candidatus Sulfurimonas baltica</name>
    <dbReference type="NCBI Taxonomy" id="2740404"/>
    <lineage>
        <taxon>Bacteria</taxon>
        <taxon>Pseudomonadati</taxon>
        <taxon>Campylobacterota</taxon>
        <taxon>Epsilonproteobacteria</taxon>
        <taxon>Campylobacterales</taxon>
        <taxon>Sulfurimonadaceae</taxon>
        <taxon>Sulfurimonas</taxon>
    </lineage>
</organism>
<evidence type="ECO:0000313" key="2">
    <source>
        <dbReference type="Proteomes" id="UP000593994"/>
    </source>
</evidence>
<gene>
    <name evidence="1" type="ORF">HUE88_07550</name>
</gene>
<dbReference type="Proteomes" id="UP000593994">
    <property type="component" value="Chromosome"/>
</dbReference>